<name>A0A9D1DSS0_9FIRM</name>
<organism evidence="1 2">
    <name type="scientific">Candidatus Gallacutalibacter pullicola</name>
    <dbReference type="NCBI Taxonomy" id="2840830"/>
    <lineage>
        <taxon>Bacteria</taxon>
        <taxon>Bacillati</taxon>
        <taxon>Bacillota</taxon>
        <taxon>Clostridia</taxon>
        <taxon>Eubacteriales</taxon>
        <taxon>Candidatus Gallacutalibacter</taxon>
    </lineage>
</organism>
<evidence type="ECO:0000313" key="1">
    <source>
        <dbReference type="EMBL" id="HIR58231.1"/>
    </source>
</evidence>
<reference evidence="1" key="1">
    <citation type="submission" date="2020-10" db="EMBL/GenBank/DDBJ databases">
        <authorList>
            <person name="Gilroy R."/>
        </authorList>
    </citation>
    <scope>NUCLEOTIDE SEQUENCE</scope>
    <source>
        <strain evidence="1">ChiSjej1B19-7085</strain>
    </source>
</reference>
<comment type="caution">
    <text evidence="1">The sequence shown here is derived from an EMBL/GenBank/DDBJ whole genome shotgun (WGS) entry which is preliminary data.</text>
</comment>
<dbReference type="Proteomes" id="UP000886785">
    <property type="component" value="Unassembled WGS sequence"/>
</dbReference>
<sequence>MPEFAGVLGLILSIGLAWWFAQKQDLCRTVLFCCLFLADCVLQTIA</sequence>
<proteinExistence type="predicted"/>
<gene>
    <name evidence="1" type="ORF">IAA54_11260</name>
</gene>
<evidence type="ECO:0000313" key="2">
    <source>
        <dbReference type="Proteomes" id="UP000886785"/>
    </source>
</evidence>
<accession>A0A9D1DSS0</accession>
<reference evidence="1" key="2">
    <citation type="journal article" date="2021" name="PeerJ">
        <title>Extensive microbial diversity within the chicken gut microbiome revealed by metagenomics and culture.</title>
        <authorList>
            <person name="Gilroy R."/>
            <person name="Ravi A."/>
            <person name="Getino M."/>
            <person name="Pursley I."/>
            <person name="Horton D.L."/>
            <person name="Alikhan N.F."/>
            <person name="Baker D."/>
            <person name="Gharbi K."/>
            <person name="Hall N."/>
            <person name="Watson M."/>
            <person name="Adriaenssens E.M."/>
            <person name="Foster-Nyarko E."/>
            <person name="Jarju S."/>
            <person name="Secka A."/>
            <person name="Antonio M."/>
            <person name="Oren A."/>
            <person name="Chaudhuri R.R."/>
            <person name="La Ragione R."/>
            <person name="Hildebrand F."/>
            <person name="Pallen M.J."/>
        </authorList>
    </citation>
    <scope>NUCLEOTIDE SEQUENCE</scope>
    <source>
        <strain evidence="1">ChiSjej1B19-7085</strain>
    </source>
</reference>
<dbReference type="EMBL" id="DVHF01000145">
    <property type="protein sequence ID" value="HIR58231.1"/>
    <property type="molecule type" value="Genomic_DNA"/>
</dbReference>
<dbReference type="AlphaFoldDB" id="A0A9D1DSS0"/>
<protein>
    <submittedName>
        <fullName evidence="1">Uncharacterized protein</fullName>
    </submittedName>
</protein>